<accession>A0A6P6U6M8</accession>
<evidence type="ECO:0000256" key="3">
    <source>
        <dbReference type="ARBA" id="ARBA00005466"/>
    </source>
</evidence>
<evidence type="ECO:0000256" key="6">
    <source>
        <dbReference type="ARBA" id="ARBA00022729"/>
    </source>
</evidence>
<dbReference type="InterPro" id="IPR006094">
    <property type="entry name" value="Oxid_FAD_bind_N"/>
</dbReference>
<evidence type="ECO:0000256" key="8">
    <source>
        <dbReference type="ARBA" id="ARBA00023180"/>
    </source>
</evidence>
<dbReference type="Pfam" id="PF01565">
    <property type="entry name" value="FAD_binding_4"/>
    <property type="match status" value="1"/>
</dbReference>
<comment type="cofactor">
    <cofactor evidence="1">
        <name>FAD</name>
        <dbReference type="ChEBI" id="CHEBI:57692"/>
    </cofactor>
</comment>
<keyword evidence="8" id="KW-0325">Glycoprotein</keyword>
<keyword evidence="5" id="KW-0285">Flavoprotein</keyword>
<gene>
    <name evidence="12" type="primary">LOC113707920</name>
</gene>
<dbReference type="Gene3D" id="3.40.462.20">
    <property type="match status" value="1"/>
</dbReference>
<dbReference type="GO" id="GO:0016491">
    <property type="term" value="F:oxidoreductase activity"/>
    <property type="evidence" value="ECO:0007669"/>
    <property type="project" value="InterPro"/>
</dbReference>
<dbReference type="SUPFAM" id="SSF56176">
    <property type="entry name" value="FAD-binding/transporter-associated domain-like"/>
    <property type="match status" value="1"/>
</dbReference>
<feature type="signal peptide" evidence="9">
    <location>
        <begin position="1"/>
        <end position="24"/>
    </location>
</feature>
<dbReference type="GO" id="GO:0071949">
    <property type="term" value="F:FAD binding"/>
    <property type="evidence" value="ECO:0007669"/>
    <property type="project" value="InterPro"/>
</dbReference>
<dbReference type="InterPro" id="IPR016169">
    <property type="entry name" value="FAD-bd_PCMH_sub2"/>
</dbReference>
<dbReference type="InterPro" id="IPR012951">
    <property type="entry name" value="BBE"/>
</dbReference>
<comment type="pathway">
    <text evidence="2">Alkaloid biosynthesis.</text>
</comment>
<organism evidence="11 12">
    <name type="scientific">Coffea arabica</name>
    <name type="common">Arabian coffee</name>
    <dbReference type="NCBI Taxonomy" id="13443"/>
    <lineage>
        <taxon>Eukaryota</taxon>
        <taxon>Viridiplantae</taxon>
        <taxon>Streptophyta</taxon>
        <taxon>Embryophyta</taxon>
        <taxon>Tracheophyta</taxon>
        <taxon>Spermatophyta</taxon>
        <taxon>Magnoliopsida</taxon>
        <taxon>eudicotyledons</taxon>
        <taxon>Gunneridae</taxon>
        <taxon>Pentapetalae</taxon>
        <taxon>asterids</taxon>
        <taxon>lamiids</taxon>
        <taxon>Gentianales</taxon>
        <taxon>Rubiaceae</taxon>
        <taxon>Ixoroideae</taxon>
        <taxon>Gardenieae complex</taxon>
        <taxon>Bertiereae - Coffeeae clade</taxon>
        <taxon>Coffeeae</taxon>
        <taxon>Coffea</taxon>
    </lineage>
</organism>
<evidence type="ECO:0000256" key="1">
    <source>
        <dbReference type="ARBA" id="ARBA00001974"/>
    </source>
</evidence>
<dbReference type="Proteomes" id="UP001652660">
    <property type="component" value="Chromosome 9c"/>
</dbReference>
<dbReference type="Gene3D" id="3.30.43.10">
    <property type="entry name" value="Uridine Diphospho-n-acetylenolpyruvylglucosamine Reductase, domain 2"/>
    <property type="match status" value="1"/>
</dbReference>
<dbReference type="Gene3D" id="3.30.465.10">
    <property type="match status" value="1"/>
</dbReference>
<protein>
    <submittedName>
        <fullName evidence="12">O-acetylstemmadenine oxidase-like</fullName>
    </submittedName>
</protein>
<reference evidence="11" key="1">
    <citation type="journal article" date="2025" name="Foods">
        <title>Unveiling the Microbial Signatures of Arabica Coffee Cherries: Insights into Ripeness Specific Diversity, Functional Traits, and Implications for Quality and Safety.</title>
        <authorList>
            <consortium name="RefSeq"/>
            <person name="Tenea G.N."/>
            <person name="Cifuentes V."/>
            <person name="Reyes P."/>
            <person name="Cevallos-Vallejos M."/>
        </authorList>
    </citation>
    <scope>NUCLEOTIDE SEQUENCE [LARGE SCALE GENOMIC DNA]</scope>
</reference>
<dbReference type="PANTHER" id="PTHR32448">
    <property type="entry name" value="OS08G0158400 PROTEIN"/>
    <property type="match status" value="1"/>
</dbReference>
<evidence type="ECO:0000259" key="10">
    <source>
        <dbReference type="PROSITE" id="PS51387"/>
    </source>
</evidence>
<dbReference type="OrthoDB" id="407275at2759"/>
<sequence length="562" mass="63465">MEKKNTSMILLLLFFSSHFLLISSYSELILNTFTECLSQDFESSTSILNILFTPRNSSYQSLLDYPIQNLRYLNSSSTKPLAIVTPLNYSHVQATITCCEKHGLQVRIRSGGHDYEGLSYTSTVSFVILDLQILRSISVDLEEKSAWVESGATVGELYYWIAQKSPSFGFPAGICPTVGVGGHFSGGGFGTMIRKYGLAADNILDAVIIDVKGRILDRKSMGEDLFWAIRGGGGSSFGVIVAWKIKLLYVPQIVTVFSTGRTLAQGATDLVYKWQHIGHKLPQDLFIRVIIEANGEGENRTIRTTFNSLFLGRIDKLIDIMKESFPELGLRKEDCIELSWIESALYFWGYKEGKTIEALRDRVPEPKSFFKATSDFVKEPLSHAALEQLWKWCLEEEKPIVIFDPFGGRMDEIPESEIPFPHRKGNVFNIQYLVKWDNQDTEASERHINWIRRLYKNMTPYASKGPRSAYFNYRDLDFGVENISGASFVEAKKWGDKYFSGNFRRLAIVKGEVDPQNFFSDEQSIPPLICPSHSILSHQNGAYTLDSCSPGKLQPWSLVASL</sequence>
<evidence type="ECO:0000313" key="11">
    <source>
        <dbReference type="Proteomes" id="UP001652660"/>
    </source>
</evidence>
<reference evidence="12" key="2">
    <citation type="submission" date="2025-08" db="UniProtKB">
        <authorList>
            <consortium name="RefSeq"/>
        </authorList>
    </citation>
    <scope>IDENTIFICATION</scope>
    <source>
        <tissue evidence="12">Leaves</tissue>
    </source>
</reference>
<proteinExistence type="inferred from homology"/>
<keyword evidence="7" id="KW-0274">FAD</keyword>
<dbReference type="PROSITE" id="PS51387">
    <property type="entry name" value="FAD_PCMH"/>
    <property type="match status" value="1"/>
</dbReference>
<dbReference type="InterPro" id="IPR036318">
    <property type="entry name" value="FAD-bd_PCMH-like_sf"/>
</dbReference>
<dbReference type="RefSeq" id="XP_027086119.2">
    <property type="nucleotide sequence ID" value="XM_027230318.2"/>
</dbReference>
<evidence type="ECO:0000256" key="7">
    <source>
        <dbReference type="ARBA" id="ARBA00022827"/>
    </source>
</evidence>
<feature type="domain" description="FAD-binding PCMH-type" evidence="10">
    <location>
        <begin position="76"/>
        <end position="250"/>
    </location>
</feature>
<evidence type="ECO:0000256" key="5">
    <source>
        <dbReference type="ARBA" id="ARBA00022630"/>
    </source>
</evidence>
<dbReference type="GeneID" id="113707920"/>
<keyword evidence="4" id="KW-0017">Alkaloid metabolism</keyword>
<dbReference type="InterPro" id="IPR016166">
    <property type="entry name" value="FAD-bd_PCMH"/>
</dbReference>
<evidence type="ECO:0000256" key="9">
    <source>
        <dbReference type="SAM" id="SignalP"/>
    </source>
</evidence>
<keyword evidence="6 9" id="KW-0732">Signal</keyword>
<dbReference type="InterPro" id="IPR016167">
    <property type="entry name" value="FAD-bd_PCMH_sub1"/>
</dbReference>
<keyword evidence="11" id="KW-1185">Reference proteome</keyword>
<feature type="chain" id="PRO_5045821590" evidence="9">
    <location>
        <begin position="25"/>
        <end position="562"/>
    </location>
</feature>
<evidence type="ECO:0000256" key="2">
    <source>
        <dbReference type="ARBA" id="ARBA00004913"/>
    </source>
</evidence>
<evidence type="ECO:0000256" key="4">
    <source>
        <dbReference type="ARBA" id="ARBA00022589"/>
    </source>
</evidence>
<name>A0A6P6U6M8_COFAR</name>
<comment type="similarity">
    <text evidence="3">Belongs to the oxygen-dependent FAD-linked oxidoreductase family.</text>
</comment>
<evidence type="ECO:0000313" key="12">
    <source>
        <dbReference type="RefSeq" id="XP_027086119.2"/>
    </source>
</evidence>
<dbReference type="Pfam" id="PF08031">
    <property type="entry name" value="BBE"/>
    <property type="match status" value="1"/>
</dbReference>